<gene>
    <name evidence="2" type="ORF">ACFSKW_50495</name>
</gene>
<evidence type="ECO:0000256" key="1">
    <source>
        <dbReference type="SAM" id="Phobius"/>
    </source>
</evidence>
<proteinExistence type="predicted"/>
<evidence type="ECO:0008006" key="4">
    <source>
        <dbReference type="Google" id="ProtNLM"/>
    </source>
</evidence>
<sequence>MTYVRAAAYTEVISLVLMLANLATAHIREISSLLGPLHGCAYLVVVIGVLRLPSAGRRARLLAFLPGIGGWLSIRSMETAARGGAAE</sequence>
<feature type="transmembrane region" description="Helical" evidence="1">
    <location>
        <begin position="7"/>
        <end position="27"/>
    </location>
</feature>
<evidence type="ECO:0000313" key="2">
    <source>
        <dbReference type="EMBL" id="MFD1939715.1"/>
    </source>
</evidence>
<keyword evidence="3" id="KW-1185">Reference proteome</keyword>
<keyword evidence="1" id="KW-1133">Transmembrane helix</keyword>
<dbReference type="RefSeq" id="WP_379582251.1">
    <property type="nucleotide sequence ID" value="NZ_JBHUFV010000095.1"/>
</dbReference>
<comment type="caution">
    <text evidence="2">The sequence shown here is derived from an EMBL/GenBank/DDBJ whole genome shotgun (WGS) entry which is preliminary data.</text>
</comment>
<organism evidence="2 3">
    <name type="scientific">Nonomuraea mangrovi</name>
    <dbReference type="NCBI Taxonomy" id="2316207"/>
    <lineage>
        <taxon>Bacteria</taxon>
        <taxon>Bacillati</taxon>
        <taxon>Actinomycetota</taxon>
        <taxon>Actinomycetes</taxon>
        <taxon>Streptosporangiales</taxon>
        <taxon>Streptosporangiaceae</taxon>
        <taxon>Nonomuraea</taxon>
    </lineage>
</organism>
<dbReference type="Proteomes" id="UP001597368">
    <property type="component" value="Unassembled WGS sequence"/>
</dbReference>
<accession>A0ABW4TFH9</accession>
<reference evidence="3" key="1">
    <citation type="journal article" date="2019" name="Int. J. Syst. Evol. Microbiol.">
        <title>The Global Catalogue of Microorganisms (GCM) 10K type strain sequencing project: providing services to taxonomists for standard genome sequencing and annotation.</title>
        <authorList>
            <consortium name="The Broad Institute Genomics Platform"/>
            <consortium name="The Broad Institute Genome Sequencing Center for Infectious Disease"/>
            <person name="Wu L."/>
            <person name="Ma J."/>
        </authorList>
    </citation>
    <scope>NUCLEOTIDE SEQUENCE [LARGE SCALE GENOMIC DNA]</scope>
    <source>
        <strain evidence="3">ICMP 6774ER</strain>
    </source>
</reference>
<protein>
    <recommendedName>
        <fullName evidence="4">DUF3817 domain-containing protein</fullName>
    </recommendedName>
</protein>
<feature type="transmembrane region" description="Helical" evidence="1">
    <location>
        <begin position="33"/>
        <end position="52"/>
    </location>
</feature>
<name>A0ABW4TFH9_9ACTN</name>
<evidence type="ECO:0000313" key="3">
    <source>
        <dbReference type="Proteomes" id="UP001597368"/>
    </source>
</evidence>
<dbReference type="EMBL" id="JBHUFV010000095">
    <property type="protein sequence ID" value="MFD1939715.1"/>
    <property type="molecule type" value="Genomic_DNA"/>
</dbReference>
<keyword evidence="1" id="KW-0812">Transmembrane</keyword>
<keyword evidence="1" id="KW-0472">Membrane</keyword>